<evidence type="ECO:0000313" key="1">
    <source>
        <dbReference type="EMBL" id="AGS82135.1"/>
    </source>
</evidence>
<dbReference type="KEGG" id="vg:16574937"/>
<proteinExistence type="predicted"/>
<dbReference type="OrthoDB" id="33406at10239"/>
<organism evidence="1 2">
    <name type="scientific">Pseudomonas phage PaBG</name>
    <dbReference type="NCBI Taxonomy" id="1335230"/>
    <lineage>
        <taxon>Viruses</taxon>
        <taxon>Duplodnaviria</taxon>
        <taxon>Heunggongvirae</taxon>
        <taxon>Uroviricota</taxon>
        <taxon>Caudoviricetes</taxon>
        <taxon>Baikalvirus</taxon>
        <taxon>Baikalvirus PaBG</taxon>
    </lineage>
</organism>
<protein>
    <submittedName>
        <fullName evidence="1">Uncharacterized protein</fullName>
    </submittedName>
</protein>
<accession>S5VZR5</accession>
<reference evidence="1 2" key="1">
    <citation type="journal article" date="2014" name="Genome Announc.">
        <title>Complete Genome Sequence of the Novel Giant Pseudomonas Phage PaBG.</title>
        <authorList>
            <person name="Sykilinda N.N."/>
            <person name="Bondar A.A."/>
            <person name="Gorshkova A.S."/>
            <person name="Kurochkina L.P."/>
            <person name="Kulikov E.E."/>
            <person name="Shneider M.M."/>
            <person name="Kadykov V.A."/>
            <person name="Solovjeva N.V."/>
            <person name="Kabilov M.R."/>
            <person name="Mesyanzhinov V.V."/>
            <person name="Vlassov V.V."/>
            <person name="Drukker V.V."/>
            <person name="Miroshnikov K.A."/>
        </authorList>
    </citation>
    <scope>NUCLEOTIDE SEQUENCE [LARGE SCALE GENOMIC DNA]</scope>
</reference>
<sequence>MIKRTKLAGLGAVATQLFLDLKEAGLTQVLPATGQNFTLASGAGKFVMDSSLTVNPKHATQPWRMLVDVSGATGGAGQIKIAFANPEQISNAGATSSFPGSVDTNGARIMGQLGAAWNKASSSALGDVFVNRSIANQTFDAGTTISYVLTATERGIAFFIWDEASDASPKFSWFLVQSAVNKDTGAPRVDELSPIFCVYSCDAQQPQKFVISESDIFRPTVSKPADEDSIDSAAILNSKQQVAIAIGNKYLVTFPNRLNTDRYAYTDELDMIAYTSADVISEDSEIPVRPYGESVDRVYRAFKANGANNTGMRLLMLVEGGGIDAV</sequence>
<name>S5VZR5_9CAUD</name>
<dbReference type="Proteomes" id="UP000015545">
    <property type="component" value="Segment"/>
</dbReference>
<keyword evidence="2" id="KW-1185">Reference proteome</keyword>
<evidence type="ECO:0000313" key="2">
    <source>
        <dbReference type="Proteomes" id="UP000015545"/>
    </source>
</evidence>
<dbReference type="EMBL" id="KF147891">
    <property type="protein sequence ID" value="AGS82135.1"/>
    <property type="molecule type" value="Genomic_DNA"/>
</dbReference>
<gene>
    <name evidence="1" type="ORF">PaBG_00252</name>
</gene>